<evidence type="ECO:0000313" key="4">
    <source>
        <dbReference type="EMBL" id="WOO83033.1"/>
    </source>
</evidence>
<dbReference type="GO" id="GO:0005096">
    <property type="term" value="F:GTPase activator activity"/>
    <property type="evidence" value="ECO:0007669"/>
    <property type="project" value="UniProtKB-KW"/>
</dbReference>
<evidence type="ECO:0000256" key="1">
    <source>
        <dbReference type="ARBA" id="ARBA00022468"/>
    </source>
</evidence>
<dbReference type="GO" id="GO:0005829">
    <property type="term" value="C:cytosol"/>
    <property type="evidence" value="ECO:0007669"/>
    <property type="project" value="TreeGrafter"/>
</dbReference>
<evidence type="ECO:0000256" key="2">
    <source>
        <dbReference type="ARBA" id="ARBA00022614"/>
    </source>
</evidence>
<dbReference type="GO" id="GO:0048471">
    <property type="term" value="C:perinuclear region of cytoplasm"/>
    <property type="evidence" value="ECO:0007669"/>
    <property type="project" value="TreeGrafter"/>
</dbReference>
<protein>
    <recommendedName>
        <fullName evidence="6">RNI-like protein</fullName>
    </recommendedName>
</protein>
<keyword evidence="5" id="KW-1185">Reference proteome</keyword>
<dbReference type="SUPFAM" id="SSF52047">
    <property type="entry name" value="RNI-like"/>
    <property type="match status" value="1"/>
</dbReference>
<gene>
    <name evidence="4" type="ORF">LOC62_04G006512</name>
</gene>
<evidence type="ECO:0000256" key="3">
    <source>
        <dbReference type="ARBA" id="ARBA00022737"/>
    </source>
</evidence>
<evidence type="ECO:0008006" key="6">
    <source>
        <dbReference type="Google" id="ProtNLM"/>
    </source>
</evidence>
<proteinExistence type="predicted"/>
<dbReference type="GO" id="GO:0006913">
    <property type="term" value="P:nucleocytoplasmic transport"/>
    <property type="evidence" value="ECO:0007669"/>
    <property type="project" value="TreeGrafter"/>
</dbReference>
<dbReference type="PANTHER" id="PTHR24113:SF12">
    <property type="entry name" value="RAN GTPASE-ACTIVATING PROTEIN 1"/>
    <property type="match status" value="1"/>
</dbReference>
<organism evidence="4 5">
    <name type="scientific">Vanrija pseudolonga</name>
    <dbReference type="NCBI Taxonomy" id="143232"/>
    <lineage>
        <taxon>Eukaryota</taxon>
        <taxon>Fungi</taxon>
        <taxon>Dikarya</taxon>
        <taxon>Basidiomycota</taxon>
        <taxon>Agaricomycotina</taxon>
        <taxon>Tremellomycetes</taxon>
        <taxon>Trichosporonales</taxon>
        <taxon>Trichosporonaceae</taxon>
        <taxon>Vanrija</taxon>
    </lineage>
</organism>
<dbReference type="Gene3D" id="3.80.10.10">
    <property type="entry name" value="Ribonuclease Inhibitor"/>
    <property type="match status" value="1"/>
</dbReference>
<sequence length="365" mass="40504">MSPRPLVPSTPPDPNVVQVSIAGLVAGDAADAILARVTPTTHTLIVREPAPAPLGNVGTLALINGLKDLEAQWPLFALHRLTLSNCQISDWGAMCLLRHVGKRQVTHLSLDHNDIKARGLDDPPALAHIVHHIQRSKLHRVVLSRNPLSSDGVARLLRGVRDVAVHLDLSHCRLGAPIVPLLADYLLQPSKTALDLGWNEIGRRGVTRVADALRANPWNTYLLLEGNVLGVDDYGDPQVWDGIGVHQQLVAEELSRGELREIRHRNRVFEYRLDDACRRVLKARVFLVSPTRVGLPDDILERIARHVSGDPGAFSSTQWAAVLESLQSRDAILEMADRVQAGQSTREVLDQWRRDTHYRYWDSSV</sequence>
<accession>A0AAF0YGE5</accession>
<dbReference type="GO" id="GO:0005634">
    <property type="term" value="C:nucleus"/>
    <property type="evidence" value="ECO:0007669"/>
    <property type="project" value="TreeGrafter"/>
</dbReference>
<dbReference type="Pfam" id="PF13516">
    <property type="entry name" value="LRR_6"/>
    <property type="match status" value="2"/>
</dbReference>
<dbReference type="GeneID" id="87809734"/>
<dbReference type="InterPro" id="IPR032675">
    <property type="entry name" value="LRR_dom_sf"/>
</dbReference>
<dbReference type="AlphaFoldDB" id="A0AAF0YGE5"/>
<keyword evidence="1" id="KW-0343">GTPase activation</keyword>
<keyword evidence="3" id="KW-0677">Repeat</keyword>
<dbReference type="PANTHER" id="PTHR24113">
    <property type="entry name" value="RAN GTPASE-ACTIVATING PROTEIN 1"/>
    <property type="match status" value="1"/>
</dbReference>
<reference evidence="4" key="1">
    <citation type="submission" date="2023-10" db="EMBL/GenBank/DDBJ databases">
        <authorList>
            <person name="Noh H."/>
        </authorList>
    </citation>
    <scope>NUCLEOTIDE SEQUENCE</scope>
    <source>
        <strain evidence="4">DUCC4014</strain>
    </source>
</reference>
<keyword evidence="2" id="KW-0433">Leucine-rich repeat</keyword>
<dbReference type="RefSeq" id="XP_062629065.1">
    <property type="nucleotide sequence ID" value="XM_062773081.1"/>
</dbReference>
<dbReference type="GO" id="GO:0031267">
    <property type="term" value="F:small GTPase binding"/>
    <property type="evidence" value="ECO:0007669"/>
    <property type="project" value="TreeGrafter"/>
</dbReference>
<dbReference type="Proteomes" id="UP000827549">
    <property type="component" value="Chromosome 4"/>
</dbReference>
<dbReference type="EMBL" id="CP086717">
    <property type="protein sequence ID" value="WOO83033.1"/>
    <property type="molecule type" value="Genomic_DNA"/>
</dbReference>
<dbReference type="InterPro" id="IPR001611">
    <property type="entry name" value="Leu-rich_rpt"/>
</dbReference>
<evidence type="ECO:0000313" key="5">
    <source>
        <dbReference type="Proteomes" id="UP000827549"/>
    </source>
</evidence>
<dbReference type="InterPro" id="IPR027038">
    <property type="entry name" value="RanGap"/>
</dbReference>
<name>A0AAF0YGE5_9TREE</name>